<dbReference type="AlphaFoldDB" id="A0AAN6FAS8"/>
<organism evidence="1 2">
    <name type="scientific">Friedmanniomyces endolithicus</name>
    <dbReference type="NCBI Taxonomy" id="329885"/>
    <lineage>
        <taxon>Eukaryota</taxon>
        <taxon>Fungi</taxon>
        <taxon>Dikarya</taxon>
        <taxon>Ascomycota</taxon>
        <taxon>Pezizomycotina</taxon>
        <taxon>Dothideomycetes</taxon>
        <taxon>Dothideomycetidae</taxon>
        <taxon>Mycosphaerellales</taxon>
        <taxon>Teratosphaeriaceae</taxon>
        <taxon>Friedmanniomyces</taxon>
    </lineage>
</organism>
<gene>
    <name evidence="1" type="ORF">LTR82_014043</name>
</gene>
<reference evidence="1" key="1">
    <citation type="submission" date="2021-12" db="EMBL/GenBank/DDBJ databases">
        <title>Black yeast isolated from Biological Soil Crust.</title>
        <authorList>
            <person name="Kurbessoian T."/>
        </authorList>
    </citation>
    <scope>NUCLEOTIDE SEQUENCE</scope>
    <source>
        <strain evidence="1">CCFEE 5208</strain>
    </source>
</reference>
<evidence type="ECO:0000313" key="1">
    <source>
        <dbReference type="EMBL" id="KAK0312247.1"/>
    </source>
</evidence>
<sequence length="607" mass="67334">MDGMRKAFTTSSRSVIRRLRTGIKVRKEFFSNAALITISNRARAVDRAQQIADPTQSNLPAEVRNKIYELVSLLEAQDSEVFGVVKHVRCNKSKRTRHPGQIWHLPSFLRADKKINAEATPIYLNMTTFSLYFDLDKPEDVKRVAEWASSMISKAHMKPDQKFSNEIRLRVYKANWRFIHNFVPIVQLLRVTGLQAGIVSIRGGEQVRDHNQALFEQQISKGKKIVVILGVQPALNNAFRTLINLGEKAYRRGTSEARFRTKIDNKIKEIFSSGEGRIGTVKYEQRDGLTFGPLRPRAPRLWTAVVPMQPVPPPPPPPPPPKITGFVSHPAEQDTMMTAFSFARRHGFPASLADFKRLAWLSVVQMPAPALHIAYANDHRVFAGYLHSSPNTREPAVFLFSNGPQITVNLQHINISSIHTIQGRAAPLRHFALGGNSIPVRVQQTAIDQTRTGAALTLSWAFPPGYVATQPVQTHAYTSTAAMDPSIWINPSNVDVQPGSTAPASEMLSIVFGPHTDYSDDLPEFQVISPLVPAADDNPYGNGSGVDAVGLGEFDDGTDGMDLDMMDFVDDDADGMSSPSKYFGNDFSFDDLPELLDLDDGMDGNDY</sequence>
<protein>
    <submittedName>
        <fullName evidence="1">Uncharacterized protein</fullName>
    </submittedName>
</protein>
<evidence type="ECO:0000313" key="2">
    <source>
        <dbReference type="Proteomes" id="UP001168146"/>
    </source>
</evidence>
<dbReference type="Proteomes" id="UP001168146">
    <property type="component" value="Unassembled WGS sequence"/>
</dbReference>
<name>A0AAN6FAS8_9PEZI</name>
<accession>A0AAN6FAS8</accession>
<comment type="caution">
    <text evidence="1">The sequence shown here is derived from an EMBL/GenBank/DDBJ whole genome shotgun (WGS) entry which is preliminary data.</text>
</comment>
<dbReference type="EMBL" id="JASUXU010000066">
    <property type="protein sequence ID" value="KAK0312247.1"/>
    <property type="molecule type" value="Genomic_DNA"/>
</dbReference>
<proteinExistence type="predicted"/>